<dbReference type="EMBL" id="CAKOAT010552931">
    <property type="protein sequence ID" value="CAH8382446.1"/>
    <property type="molecule type" value="Genomic_DNA"/>
</dbReference>
<evidence type="ECO:0000313" key="2">
    <source>
        <dbReference type="Proteomes" id="UP001642260"/>
    </source>
</evidence>
<name>A0ABC8LFM4_ERUVS</name>
<sequence>MVVRGEKKHPLKGVSHRGFIFVGRLLIVLASREEDEGAIASTFDRHRQPANHVIRGITTAECPCQPIKPLTGVPSKLSHLGGVMRPHNAIAKKNTRLPNSSAVD</sequence>
<keyword evidence="2" id="KW-1185">Reference proteome</keyword>
<dbReference type="AlphaFoldDB" id="A0ABC8LFM4"/>
<comment type="caution">
    <text evidence="1">The sequence shown here is derived from an EMBL/GenBank/DDBJ whole genome shotgun (WGS) entry which is preliminary data.</text>
</comment>
<gene>
    <name evidence="1" type="ORF">ERUC_LOCUS34929</name>
</gene>
<protein>
    <submittedName>
        <fullName evidence="1">Uncharacterized protein</fullName>
    </submittedName>
</protein>
<evidence type="ECO:0000313" key="1">
    <source>
        <dbReference type="EMBL" id="CAH8382446.1"/>
    </source>
</evidence>
<reference evidence="1 2" key="1">
    <citation type="submission" date="2022-03" db="EMBL/GenBank/DDBJ databases">
        <authorList>
            <person name="Macdonald S."/>
            <person name="Ahmed S."/>
            <person name="Newling K."/>
        </authorList>
    </citation>
    <scope>NUCLEOTIDE SEQUENCE [LARGE SCALE GENOMIC DNA]</scope>
</reference>
<accession>A0ABC8LFM4</accession>
<dbReference type="Proteomes" id="UP001642260">
    <property type="component" value="Unassembled WGS sequence"/>
</dbReference>
<proteinExistence type="predicted"/>
<organism evidence="1 2">
    <name type="scientific">Eruca vesicaria subsp. sativa</name>
    <name type="common">Garden rocket</name>
    <name type="synonym">Eruca sativa</name>
    <dbReference type="NCBI Taxonomy" id="29727"/>
    <lineage>
        <taxon>Eukaryota</taxon>
        <taxon>Viridiplantae</taxon>
        <taxon>Streptophyta</taxon>
        <taxon>Embryophyta</taxon>
        <taxon>Tracheophyta</taxon>
        <taxon>Spermatophyta</taxon>
        <taxon>Magnoliopsida</taxon>
        <taxon>eudicotyledons</taxon>
        <taxon>Gunneridae</taxon>
        <taxon>Pentapetalae</taxon>
        <taxon>rosids</taxon>
        <taxon>malvids</taxon>
        <taxon>Brassicales</taxon>
        <taxon>Brassicaceae</taxon>
        <taxon>Brassiceae</taxon>
        <taxon>Eruca</taxon>
    </lineage>
</organism>